<dbReference type="AlphaFoldDB" id="A0A166G1E1"/>
<gene>
    <name evidence="2" type="ORF">FIBSPDRAFT_865038</name>
</gene>
<protein>
    <submittedName>
        <fullName evidence="2">Uncharacterized protein</fullName>
    </submittedName>
</protein>
<evidence type="ECO:0000256" key="1">
    <source>
        <dbReference type="SAM" id="MobiDB-lite"/>
    </source>
</evidence>
<accession>A0A166G1E1</accession>
<organism evidence="2 3">
    <name type="scientific">Athelia psychrophila</name>
    <dbReference type="NCBI Taxonomy" id="1759441"/>
    <lineage>
        <taxon>Eukaryota</taxon>
        <taxon>Fungi</taxon>
        <taxon>Dikarya</taxon>
        <taxon>Basidiomycota</taxon>
        <taxon>Agaricomycotina</taxon>
        <taxon>Agaricomycetes</taxon>
        <taxon>Agaricomycetidae</taxon>
        <taxon>Atheliales</taxon>
        <taxon>Atheliaceae</taxon>
        <taxon>Athelia</taxon>
    </lineage>
</organism>
<sequence>MDIQTDFTPNTPTQDPFVTYPHELHRPFDHQSAEVPPKFQALRVHFRASRSLPIPDLKTGYLWACAPNAIAQISVGSLLLTQEAYQSKSLPPSPSTAGSPGILLVPEQPALDTTEGLEFTPPSTAEAVPPRLATPPLSVHHPHLDTSGGSHARLSPYPACLVVDAARKYRLLGAQCLHILIRWLLVDYDNKPPARLFSEIAGQLASREVAEFKRDLRRTIHTVFLSVWDANNVST</sequence>
<dbReference type="Proteomes" id="UP000076532">
    <property type="component" value="Unassembled WGS sequence"/>
</dbReference>
<dbReference type="EMBL" id="KV417583">
    <property type="protein sequence ID" value="KZP17369.1"/>
    <property type="molecule type" value="Genomic_DNA"/>
</dbReference>
<evidence type="ECO:0000313" key="3">
    <source>
        <dbReference type="Proteomes" id="UP000076532"/>
    </source>
</evidence>
<proteinExistence type="predicted"/>
<evidence type="ECO:0000313" key="2">
    <source>
        <dbReference type="EMBL" id="KZP17369.1"/>
    </source>
</evidence>
<name>A0A166G1E1_9AGAM</name>
<keyword evidence="3" id="KW-1185">Reference proteome</keyword>
<reference evidence="2 3" key="1">
    <citation type="journal article" date="2016" name="Mol. Biol. Evol.">
        <title>Comparative Genomics of Early-Diverging Mushroom-Forming Fungi Provides Insights into the Origins of Lignocellulose Decay Capabilities.</title>
        <authorList>
            <person name="Nagy L.G."/>
            <person name="Riley R."/>
            <person name="Tritt A."/>
            <person name="Adam C."/>
            <person name="Daum C."/>
            <person name="Floudas D."/>
            <person name="Sun H."/>
            <person name="Yadav J.S."/>
            <person name="Pangilinan J."/>
            <person name="Larsson K.H."/>
            <person name="Matsuura K."/>
            <person name="Barry K."/>
            <person name="Labutti K."/>
            <person name="Kuo R."/>
            <person name="Ohm R.A."/>
            <person name="Bhattacharya S.S."/>
            <person name="Shirouzu T."/>
            <person name="Yoshinaga Y."/>
            <person name="Martin F.M."/>
            <person name="Grigoriev I.V."/>
            <person name="Hibbett D.S."/>
        </authorList>
    </citation>
    <scope>NUCLEOTIDE SEQUENCE [LARGE SCALE GENOMIC DNA]</scope>
    <source>
        <strain evidence="2 3">CBS 109695</strain>
    </source>
</reference>
<feature type="region of interest" description="Disordered" evidence="1">
    <location>
        <begin position="113"/>
        <end position="150"/>
    </location>
</feature>